<sequence>MAEYALLGKRIPKPDAVNRVTGRMVYADDMSLPGVLAGKILGSPVAHGRIRRLDVSKAARLAGVRAIVTAQDAPTARYGGIVRDKLVFATDTVRYHGDPIAAVAADNVDIAEEALHLIELEIEPLGVLIDPKEAAHSSLLVHEAWEGYTSLPNLGRQGNITSSGRVQWGDVQQGFAQADYVFEGRYEVPMAHQTYIEPRASMAQVEPTGRISVWSATQGIFPLRDSLAGIFGVPQTKIRVVPTEVGGGFGGKIAAVTEPAAILLAQKSGRPVKITYKRDEDFLSTTPRRPAVIELKTGIMRNGTLVARQAQAYFGNGAYHIATGYNFGEGMASRLVGPYNVPHIDLWACTVYTNQPPCGAYRAPGSPQIIFAIETHMDMLAARLGMDPLALRKHNAQKVGDRSIIGALDDAADLREMLERAEQASGWHTPKATNRGRGIAVGFWGSRGMPGSNSLKLNPDGTVALTTGSVDLSGTHVTLQQIAGEELGVSLEKVGVLTGDTDIAPVAPLSAGSNIVRSMGMTVKLAAEKLRQQILEVTAGQLEANIDDLEVKDGRVQVKGTPDRGMTFSDVYKVASMSLGGPPAASASSPMQGTTLQYALQVAEVEVDPETGEVKVVDLTVVQDVGFALNPMSVEGQLEGGATQALGYGLAEQMMFDPKTGRNVNAGFLDYKIPSALDVPNIKSVIVEVPAKDTLYGARGVGEPPIVATAAAIANAVADAIGAPVTALPLTPERVREAVRQKRTAQA</sequence>
<dbReference type="Pfam" id="PF01315">
    <property type="entry name" value="Ald_Xan_dh_C"/>
    <property type="match status" value="1"/>
</dbReference>
<gene>
    <name evidence="2" type="ORF">FJZ47_00660</name>
</gene>
<reference evidence="2" key="1">
    <citation type="submission" date="2019-03" db="EMBL/GenBank/DDBJ databases">
        <title>Lake Tanganyika Metagenome-Assembled Genomes (MAGs).</title>
        <authorList>
            <person name="Tran P."/>
        </authorList>
    </citation>
    <scope>NUCLEOTIDE SEQUENCE</scope>
    <source>
        <strain evidence="2">K_DeepCast_65m_m2_066</strain>
    </source>
</reference>
<name>A0A937VWF1_UNCTE</name>
<dbReference type="SMART" id="SM01008">
    <property type="entry name" value="Ald_Xan_dh_C"/>
    <property type="match status" value="1"/>
</dbReference>
<dbReference type="PANTHER" id="PTHR11908">
    <property type="entry name" value="XANTHINE DEHYDROGENASE"/>
    <property type="match status" value="1"/>
</dbReference>
<dbReference type="Proteomes" id="UP000712673">
    <property type="component" value="Unassembled WGS sequence"/>
</dbReference>
<dbReference type="InterPro" id="IPR008274">
    <property type="entry name" value="AldOxase/xan_DH_MoCoBD1"/>
</dbReference>
<dbReference type="InterPro" id="IPR016208">
    <property type="entry name" value="Ald_Oxase/xanthine_DH-like"/>
</dbReference>
<dbReference type="GO" id="GO:0016491">
    <property type="term" value="F:oxidoreductase activity"/>
    <property type="evidence" value="ECO:0007669"/>
    <property type="project" value="InterPro"/>
</dbReference>
<proteinExistence type="predicted"/>
<dbReference type="Pfam" id="PF20256">
    <property type="entry name" value="MoCoBD_2"/>
    <property type="match status" value="1"/>
</dbReference>
<dbReference type="EMBL" id="VGLS01000008">
    <property type="protein sequence ID" value="MBM3222304.1"/>
    <property type="molecule type" value="Genomic_DNA"/>
</dbReference>
<evidence type="ECO:0000259" key="1">
    <source>
        <dbReference type="SMART" id="SM01008"/>
    </source>
</evidence>
<organism evidence="2 3">
    <name type="scientific">Tectimicrobiota bacterium</name>
    <dbReference type="NCBI Taxonomy" id="2528274"/>
    <lineage>
        <taxon>Bacteria</taxon>
        <taxon>Pseudomonadati</taxon>
        <taxon>Nitrospinota/Tectimicrobiota group</taxon>
        <taxon>Candidatus Tectimicrobiota</taxon>
    </lineage>
</organism>
<dbReference type="InterPro" id="IPR036856">
    <property type="entry name" value="Ald_Oxase/Xan_DH_a/b_sf"/>
</dbReference>
<dbReference type="PANTHER" id="PTHR11908:SF157">
    <property type="entry name" value="XANTHINE DEHYDROGENASE SUBUNIT D-RELATED"/>
    <property type="match status" value="1"/>
</dbReference>
<dbReference type="Gene3D" id="3.30.365.10">
    <property type="entry name" value="Aldehyde oxidase/xanthine dehydrogenase, molybdopterin binding domain"/>
    <property type="match status" value="4"/>
</dbReference>
<dbReference type="InterPro" id="IPR000674">
    <property type="entry name" value="Ald_Oxase/Xan_DH_a/b"/>
</dbReference>
<dbReference type="SUPFAM" id="SSF56003">
    <property type="entry name" value="Molybdenum cofactor-binding domain"/>
    <property type="match status" value="1"/>
</dbReference>
<dbReference type="InterPro" id="IPR046867">
    <property type="entry name" value="AldOxase/xan_DH_MoCoBD2"/>
</dbReference>
<dbReference type="AlphaFoldDB" id="A0A937VWF1"/>
<dbReference type="Pfam" id="PF02738">
    <property type="entry name" value="MoCoBD_1"/>
    <property type="match status" value="1"/>
</dbReference>
<evidence type="ECO:0000313" key="3">
    <source>
        <dbReference type="Proteomes" id="UP000712673"/>
    </source>
</evidence>
<dbReference type="InterPro" id="IPR037165">
    <property type="entry name" value="AldOxase/xan_DH_Mopterin-bd_sf"/>
</dbReference>
<comment type="caution">
    <text evidence="2">The sequence shown here is derived from an EMBL/GenBank/DDBJ whole genome shotgun (WGS) entry which is preliminary data.</text>
</comment>
<protein>
    <submittedName>
        <fullName evidence="2">Xanthine dehydrogenase family protein</fullName>
    </submittedName>
</protein>
<feature type="domain" description="Aldehyde oxidase/xanthine dehydrogenase a/b hammerhead" evidence="1">
    <location>
        <begin position="21"/>
        <end position="126"/>
    </location>
</feature>
<accession>A0A937VWF1</accession>
<dbReference type="Gene3D" id="3.90.1170.50">
    <property type="entry name" value="Aldehyde oxidase/xanthine dehydrogenase, a/b hammerhead"/>
    <property type="match status" value="1"/>
</dbReference>
<dbReference type="SUPFAM" id="SSF54665">
    <property type="entry name" value="CO dehydrogenase molybdoprotein N-domain-like"/>
    <property type="match status" value="1"/>
</dbReference>
<dbReference type="GO" id="GO:0005506">
    <property type="term" value="F:iron ion binding"/>
    <property type="evidence" value="ECO:0007669"/>
    <property type="project" value="InterPro"/>
</dbReference>
<evidence type="ECO:0000313" key="2">
    <source>
        <dbReference type="EMBL" id="MBM3222304.1"/>
    </source>
</evidence>